<gene>
    <name evidence="2" type="ORF">BDV29DRAFT_159435</name>
</gene>
<dbReference type="AlphaFoldDB" id="A0A5N5WWS6"/>
<organism evidence="2 3">
    <name type="scientific">Aspergillus leporis</name>
    <dbReference type="NCBI Taxonomy" id="41062"/>
    <lineage>
        <taxon>Eukaryota</taxon>
        <taxon>Fungi</taxon>
        <taxon>Dikarya</taxon>
        <taxon>Ascomycota</taxon>
        <taxon>Pezizomycotina</taxon>
        <taxon>Eurotiomycetes</taxon>
        <taxon>Eurotiomycetidae</taxon>
        <taxon>Eurotiales</taxon>
        <taxon>Aspergillaceae</taxon>
        <taxon>Aspergillus</taxon>
        <taxon>Aspergillus subgen. Circumdati</taxon>
    </lineage>
</organism>
<keyword evidence="1" id="KW-0732">Signal</keyword>
<accession>A0A5N5WWS6</accession>
<name>A0A5N5WWS6_9EURO</name>
<evidence type="ECO:0000313" key="3">
    <source>
        <dbReference type="Proteomes" id="UP000326565"/>
    </source>
</evidence>
<evidence type="ECO:0000256" key="1">
    <source>
        <dbReference type="SAM" id="SignalP"/>
    </source>
</evidence>
<keyword evidence="3" id="KW-1185">Reference proteome</keyword>
<sequence length="64" mass="6761">MLRLPTFVMAFLVLATAAQSMCISMCQEVQPACAAGEKATGYEGCWGCCQKIEAAEVAEAAEIN</sequence>
<dbReference type="Proteomes" id="UP000326565">
    <property type="component" value="Unassembled WGS sequence"/>
</dbReference>
<proteinExistence type="predicted"/>
<feature type="chain" id="PRO_5024835918" evidence="1">
    <location>
        <begin position="21"/>
        <end position="64"/>
    </location>
</feature>
<evidence type="ECO:0000313" key="2">
    <source>
        <dbReference type="EMBL" id="KAB8071492.1"/>
    </source>
</evidence>
<reference evidence="2 3" key="1">
    <citation type="submission" date="2019-04" db="EMBL/GenBank/DDBJ databases">
        <title>Friends and foes A comparative genomics study of 23 Aspergillus species from section Flavi.</title>
        <authorList>
            <consortium name="DOE Joint Genome Institute"/>
            <person name="Kjaerbolling I."/>
            <person name="Vesth T."/>
            <person name="Frisvad J.C."/>
            <person name="Nybo J.L."/>
            <person name="Theobald S."/>
            <person name="Kildgaard S."/>
            <person name="Isbrandt T."/>
            <person name="Kuo A."/>
            <person name="Sato A."/>
            <person name="Lyhne E.K."/>
            <person name="Kogle M.E."/>
            <person name="Wiebenga A."/>
            <person name="Kun R.S."/>
            <person name="Lubbers R.J."/>
            <person name="Makela M.R."/>
            <person name="Barry K."/>
            <person name="Chovatia M."/>
            <person name="Clum A."/>
            <person name="Daum C."/>
            <person name="Haridas S."/>
            <person name="He G."/>
            <person name="LaButti K."/>
            <person name="Lipzen A."/>
            <person name="Mondo S."/>
            <person name="Riley R."/>
            <person name="Salamov A."/>
            <person name="Simmons B.A."/>
            <person name="Magnuson J.K."/>
            <person name="Henrissat B."/>
            <person name="Mortensen U.H."/>
            <person name="Larsen T.O."/>
            <person name="Devries R.P."/>
            <person name="Grigoriev I.V."/>
            <person name="Machida M."/>
            <person name="Baker S.E."/>
            <person name="Andersen M.R."/>
        </authorList>
    </citation>
    <scope>NUCLEOTIDE SEQUENCE [LARGE SCALE GENOMIC DNA]</scope>
    <source>
        <strain evidence="2 3">CBS 151.66</strain>
    </source>
</reference>
<feature type="signal peptide" evidence="1">
    <location>
        <begin position="1"/>
        <end position="20"/>
    </location>
</feature>
<dbReference type="OrthoDB" id="4492263at2759"/>
<dbReference type="EMBL" id="ML732271">
    <property type="protein sequence ID" value="KAB8071492.1"/>
    <property type="molecule type" value="Genomic_DNA"/>
</dbReference>
<protein>
    <submittedName>
        <fullName evidence="2">Uncharacterized protein</fullName>
    </submittedName>
</protein>